<feature type="transmembrane region" description="Helical" evidence="7">
    <location>
        <begin position="278"/>
        <end position="299"/>
    </location>
</feature>
<dbReference type="Proteomes" id="UP000052023">
    <property type="component" value="Unassembled WGS sequence"/>
</dbReference>
<reference evidence="9 10" key="1">
    <citation type="submission" date="2014-03" db="EMBL/GenBank/DDBJ databases">
        <title>Bradyrhizobium valentinum sp. nov., isolated from effective nodules of Lupinus mariae-josephae, a lupine endemic of basic-lime soils in Eastern Spain.</title>
        <authorList>
            <person name="Duran D."/>
            <person name="Rey L."/>
            <person name="Navarro A."/>
            <person name="Busquets A."/>
            <person name="Imperial J."/>
            <person name="Ruiz-Argueso T."/>
        </authorList>
    </citation>
    <scope>NUCLEOTIDE SEQUENCE [LARGE SCALE GENOMIC DNA]</scope>
    <source>
        <strain evidence="9 10">Ro19</strain>
    </source>
</reference>
<evidence type="ECO:0000256" key="4">
    <source>
        <dbReference type="ARBA" id="ARBA00022692"/>
    </source>
</evidence>
<comment type="caution">
    <text evidence="9">The sequence shown here is derived from an EMBL/GenBank/DDBJ whole genome shotgun (WGS) entry which is preliminary data.</text>
</comment>
<dbReference type="InterPro" id="IPR035906">
    <property type="entry name" value="MetI-like_sf"/>
</dbReference>
<dbReference type="GO" id="GO:0055085">
    <property type="term" value="P:transmembrane transport"/>
    <property type="evidence" value="ECO:0007669"/>
    <property type="project" value="InterPro"/>
</dbReference>
<dbReference type="OrthoDB" id="9815445at2"/>
<dbReference type="InterPro" id="IPR050901">
    <property type="entry name" value="BP-dep_ABC_trans_perm"/>
</dbReference>
<organism evidence="9 10">
    <name type="scientific">Bradyrhizobium retamae</name>
    <dbReference type="NCBI Taxonomy" id="1300035"/>
    <lineage>
        <taxon>Bacteria</taxon>
        <taxon>Pseudomonadati</taxon>
        <taxon>Pseudomonadota</taxon>
        <taxon>Alphaproteobacteria</taxon>
        <taxon>Hyphomicrobiales</taxon>
        <taxon>Nitrobacteraceae</taxon>
        <taxon>Bradyrhizobium</taxon>
    </lineage>
</organism>
<evidence type="ECO:0000256" key="2">
    <source>
        <dbReference type="ARBA" id="ARBA00022448"/>
    </source>
</evidence>
<dbReference type="CDD" id="cd06261">
    <property type="entry name" value="TM_PBP2"/>
    <property type="match status" value="1"/>
</dbReference>
<keyword evidence="3" id="KW-1003">Cell membrane</keyword>
<evidence type="ECO:0000256" key="6">
    <source>
        <dbReference type="ARBA" id="ARBA00023136"/>
    </source>
</evidence>
<feature type="transmembrane region" description="Helical" evidence="7">
    <location>
        <begin position="28"/>
        <end position="49"/>
    </location>
</feature>
<feature type="domain" description="ABC transmembrane type-1" evidence="8">
    <location>
        <begin position="107"/>
        <end position="299"/>
    </location>
</feature>
<dbReference type="PANTHER" id="PTHR32243">
    <property type="entry name" value="MALTOSE TRANSPORT SYSTEM PERMEASE-RELATED"/>
    <property type="match status" value="1"/>
</dbReference>
<dbReference type="GO" id="GO:0005886">
    <property type="term" value="C:plasma membrane"/>
    <property type="evidence" value="ECO:0007669"/>
    <property type="project" value="UniProtKB-SubCell"/>
</dbReference>
<evidence type="ECO:0000313" key="9">
    <source>
        <dbReference type="EMBL" id="KRR22342.1"/>
    </source>
</evidence>
<dbReference type="PROSITE" id="PS50928">
    <property type="entry name" value="ABC_TM1"/>
    <property type="match status" value="1"/>
</dbReference>
<dbReference type="PANTHER" id="PTHR32243:SF52">
    <property type="entry name" value="ABC TRANSPORTER PERMEASE PROTEIN"/>
    <property type="match status" value="1"/>
</dbReference>
<dbReference type="Gene3D" id="1.10.3720.10">
    <property type="entry name" value="MetI-like"/>
    <property type="match status" value="1"/>
</dbReference>
<comment type="similarity">
    <text evidence="7">Belongs to the binding-protein-dependent transport system permease family.</text>
</comment>
<keyword evidence="10" id="KW-1185">Reference proteome</keyword>
<sequence>MTDRVSFWEWIGFRSVGGIAEAGWGRTLVVAVVSFIYFLPVLFIIFTAIKPQGLALSVPPTLSPTSFFGLIPDQFVFTPTLDNFASVFSRVMTAGGQPESTGFDRFFFNSIVIASASVLLALVIGTLAAYGFSRYPLKGNDTYLFVILTTRMLPAIVVIIPVILMFRAVGLSGSYLGIIMLYAAFNLAFTVWMMKSFFDELSTDVEDAARIDGSSEIKVFFKICLPQVVAGLAATFVFGLILTWNEFLFALLLTGPDTRTVPVAMNQAVSSGGRGTDWTLLAAIETLFLVPVFLATFFLQDHLLRGVTFGTVRK</sequence>
<evidence type="ECO:0000259" key="8">
    <source>
        <dbReference type="PROSITE" id="PS50928"/>
    </source>
</evidence>
<dbReference type="Pfam" id="PF00528">
    <property type="entry name" value="BPD_transp_1"/>
    <property type="match status" value="1"/>
</dbReference>
<evidence type="ECO:0000313" key="10">
    <source>
        <dbReference type="Proteomes" id="UP000052023"/>
    </source>
</evidence>
<gene>
    <name evidence="9" type="ORF">CQ13_29215</name>
</gene>
<evidence type="ECO:0000256" key="7">
    <source>
        <dbReference type="RuleBase" id="RU363032"/>
    </source>
</evidence>
<evidence type="ECO:0000256" key="3">
    <source>
        <dbReference type="ARBA" id="ARBA00022475"/>
    </source>
</evidence>
<dbReference type="AlphaFoldDB" id="A0A0R3MYF5"/>
<comment type="subcellular location">
    <subcellularLocation>
        <location evidence="1 7">Cell membrane</location>
        <topology evidence="1 7">Multi-pass membrane protein</topology>
    </subcellularLocation>
</comment>
<evidence type="ECO:0000256" key="5">
    <source>
        <dbReference type="ARBA" id="ARBA00022989"/>
    </source>
</evidence>
<feature type="transmembrane region" description="Helical" evidence="7">
    <location>
        <begin position="142"/>
        <end position="169"/>
    </location>
</feature>
<evidence type="ECO:0000256" key="1">
    <source>
        <dbReference type="ARBA" id="ARBA00004651"/>
    </source>
</evidence>
<accession>A0A0R3MYF5</accession>
<dbReference type="SUPFAM" id="SSF161098">
    <property type="entry name" value="MetI-like"/>
    <property type="match status" value="1"/>
</dbReference>
<feature type="transmembrane region" description="Helical" evidence="7">
    <location>
        <begin position="175"/>
        <end position="198"/>
    </location>
</feature>
<keyword evidence="6 7" id="KW-0472">Membrane</keyword>
<keyword evidence="2 7" id="KW-0813">Transport</keyword>
<dbReference type="InterPro" id="IPR000515">
    <property type="entry name" value="MetI-like"/>
</dbReference>
<feature type="transmembrane region" description="Helical" evidence="7">
    <location>
        <begin position="106"/>
        <end position="130"/>
    </location>
</feature>
<dbReference type="RefSeq" id="WP_057845253.1">
    <property type="nucleotide sequence ID" value="NZ_LLYA01000165.1"/>
</dbReference>
<proteinExistence type="inferred from homology"/>
<keyword evidence="5 7" id="KW-1133">Transmembrane helix</keyword>
<keyword evidence="4 7" id="KW-0812">Transmembrane</keyword>
<feature type="transmembrane region" description="Helical" evidence="7">
    <location>
        <begin position="219"/>
        <end position="244"/>
    </location>
</feature>
<protein>
    <submittedName>
        <fullName evidence="9">Sugar ABC transporter permease</fullName>
    </submittedName>
</protein>
<name>A0A0R3MYF5_9BRAD</name>
<dbReference type="EMBL" id="LLYA01000165">
    <property type="protein sequence ID" value="KRR22342.1"/>
    <property type="molecule type" value="Genomic_DNA"/>
</dbReference>